<accession>A0ABP0JW94</accession>
<comment type="caution">
    <text evidence="1">The sequence shown here is derived from an EMBL/GenBank/DDBJ whole genome shotgun (WGS) entry which is preliminary data.</text>
</comment>
<dbReference type="Proteomes" id="UP001642464">
    <property type="component" value="Unassembled WGS sequence"/>
</dbReference>
<dbReference type="EMBL" id="CAXAMM010008865">
    <property type="protein sequence ID" value="CAK9018647.1"/>
    <property type="molecule type" value="Genomic_DNA"/>
</dbReference>
<name>A0ABP0JW94_9DINO</name>
<reference evidence="1 2" key="1">
    <citation type="submission" date="2024-02" db="EMBL/GenBank/DDBJ databases">
        <authorList>
            <person name="Chen Y."/>
            <person name="Shah S."/>
            <person name="Dougan E. K."/>
            <person name="Thang M."/>
            <person name="Chan C."/>
        </authorList>
    </citation>
    <scope>NUCLEOTIDE SEQUENCE [LARGE SCALE GENOMIC DNA]</scope>
</reference>
<evidence type="ECO:0000313" key="2">
    <source>
        <dbReference type="Proteomes" id="UP001642464"/>
    </source>
</evidence>
<keyword evidence="2" id="KW-1185">Reference proteome</keyword>
<organism evidence="1 2">
    <name type="scientific">Durusdinium trenchii</name>
    <dbReference type="NCBI Taxonomy" id="1381693"/>
    <lineage>
        <taxon>Eukaryota</taxon>
        <taxon>Sar</taxon>
        <taxon>Alveolata</taxon>
        <taxon>Dinophyceae</taxon>
        <taxon>Suessiales</taxon>
        <taxon>Symbiodiniaceae</taxon>
        <taxon>Durusdinium</taxon>
    </lineage>
</organism>
<sequence length="155" mass="17555">MILWLLKKDIQLVSLTPEKSIKTVADVMCGVSRDRGITEVRMLDHDITAKVQARMADRPLPYRYGLTPSTTVNAFKPKELPSDTDWSSLRSAELGAIFHKRYNQIPCADHCALIWEALQWVKIGDEAPAMFRPTKPKYYLLCQVNIPGGKAIKLK</sequence>
<gene>
    <name evidence="1" type="ORF">SCF082_LOCUS14174</name>
</gene>
<proteinExistence type="predicted"/>
<evidence type="ECO:0000313" key="1">
    <source>
        <dbReference type="EMBL" id="CAK9018647.1"/>
    </source>
</evidence>
<protein>
    <submittedName>
        <fullName evidence="1">Uncharacterized protein</fullName>
    </submittedName>
</protein>